<evidence type="ECO:0000313" key="2">
    <source>
        <dbReference type="EMBL" id="KAK0668280.1"/>
    </source>
</evidence>
<feature type="transmembrane region" description="Helical" evidence="1">
    <location>
        <begin position="105"/>
        <end position="125"/>
    </location>
</feature>
<keyword evidence="1" id="KW-0812">Transmembrane</keyword>
<evidence type="ECO:0000313" key="3">
    <source>
        <dbReference type="Proteomes" id="UP001174997"/>
    </source>
</evidence>
<dbReference type="EMBL" id="JAULSY010000059">
    <property type="protein sequence ID" value="KAK0668280.1"/>
    <property type="molecule type" value="Genomic_DNA"/>
</dbReference>
<evidence type="ECO:0000256" key="1">
    <source>
        <dbReference type="SAM" id="Phobius"/>
    </source>
</evidence>
<proteinExistence type="predicted"/>
<sequence>MSILPHLQHIFTTHIVILYTISQYCYGKHRSGRKIARRGRESLGILLGLELADALPLFLILLEWPWILLVGGPKTQQGFFPMDGRMYFYTSLGTLKRKVSGVGVWISRLCFVFGHRFSLFFPFLVSTFKLQITEH</sequence>
<dbReference type="Proteomes" id="UP001174997">
    <property type="component" value="Unassembled WGS sequence"/>
</dbReference>
<dbReference type="AlphaFoldDB" id="A0AA40D9N0"/>
<organism evidence="2 3">
    <name type="scientific">Cercophora samala</name>
    <dbReference type="NCBI Taxonomy" id="330535"/>
    <lineage>
        <taxon>Eukaryota</taxon>
        <taxon>Fungi</taxon>
        <taxon>Dikarya</taxon>
        <taxon>Ascomycota</taxon>
        <taxon>Pezizomycotina</taxon>
        <taxon>Sordariomycetes</taxon>
        <taxon>Sordariomycetidae</taxon>
        <taxon>Sordariales</taxon>
        <taxon>Lasiosphaeriaceae</taxon>
        <taxon>Cercophora</taxon>
    </lineage>
</organism>
<gene>
    <name evidence="2" type="ORF">QBC41DRAFT_124602</name>
</gene>
<reference evidence="2" key="1">
    <citation type="submission" date="2023-06" db="EMBL/GenBank/DDBJ databases">
        <title>Genome-scale phylogeny and comparative genomics of the fungal order Sordariales.</title>
        <authorList>
            <consortium name="Lawrence Berkeley National Laboratory"/>
            <person name="Hensen N."/>
            <person name="Bonometti L."/>
            <person name="Westerberg I."/>
            <person name="Brannstrom I.O."/>
            <person name="Guillou S."/>
            <person name="Cros-Aarteil S."/>
            <person name="Calhoun S."/>
            <person name="Haridas S."/>
            <person name="Kuo A."/>
            <person name="Mondo S."/>
            <person name="Pangilinan J."/>
            <person name="Riley R."/>
            <person name="Labutti K."/>
            <person name="Andreopoulos B."/>
            <person name="Lipzen A."/>
            <person name="Chen C."/>
            <person name="Yanf M."/>
            <person name="Daum C."/>
            <person name="Ng V."/>
            <person name="Clum A."/>
            <person name="Steindorff A."/>
            <person name="Ohm R."/>
            <person name="Martin F."/>
            <person name="Silar P."/>
            <person name="Natvig D."/>
            <person name="Lalanne C."/>
            <person name="Gautier V."/>
            <person name="Ament-Velasquez S.L."/>
            <person name="Kruys A."/>
            <person name="Hutchinson M.I."/>
            <person name="Powell A.J."/>
            <person name="Barry K."/>
            <person name="Miller A.N."/>
            <person name="Grigoriev I.V."/>
            <person name="Debuchy R."/>
            <person name="Gladieux P."/>
            <person name="Thoren M.H."/>
            <person name="Johannesson H."/>
        </authorList>
    </citation>
    <scope>NUCLEOTIDE SEQUENCE</scope>
    <source>
        <strain evidence="2">CBS 307.81</strain>
    </source>
</reference>
<keyword evidence="1" id="KW-0472">Membrane</keyword>
<keyword evidence="3" id="KW-1185">Reference proteome</keyword>
<protein>
    <submittedName>
        <fullName evidence="2">Uncharacterized protein</fullName>
    </submittedName>
</protein>
<name>A0AA40D9N0_9PEZI</name>
<feature type="transmembrane region" description="Helical" evidence="1">
    <location>
        <begin position="46"/>
        <end position="67"/>
    </location>
</feature>
<accession>A0AA40D9N0</accession>
<comment type="caution">
    <text evidence="2">The sequence shown here is derived from an EMBL/GenBank/DDBJ whole genome shotgun (WGS) entry which is preliminary data.</text>
</comment>
<keyword evidence="1" id="KW-1133">Transmembrane helix</keyword>
<feature type="transmembrane region" description="Helical" evidence="1">
    <location>
        <begin position="6"/>
        <end position="26"/>
    </location>
</feature>